<name>A0A1N6P855_9GAMM</name>
<sequence length="170" mass="18875">MTAEVLEIRRAQAADLPAIVDIYNASIPGRLATADTEPVSVEQRREWFERHTEQRPIWVAEVDGGVAGWVSVEPFYGRPAYEQTVEVSLYLHPDAQGKGLGRRLLAHVLAQAETLGITHLTAYIFSHNTPSLRLFEKAGFTIWGQLPGIAKMDGQRFGLTILGRPLIEAE</sequence>
<dbReference type="EMBL" id="FTMN01000001">
    <property type="protein sequence ID" value="SIQ00505.1"/>
    <property type="molecule type" value="Genomic_DNA"/>
</dbReference>
<organism evidence="4 5">
    <name type="scientific">Marinobacterium stanieri</name>
    <dbReference type="NCBI Taxonomy" id="49186"/>
    <lineage>
        <taxon>Bacteria</taxon>
        <taxon>Pseudomonadati</taxon>
        <taxon>Pseudomonadota</taxon>
        <taxon>Gammaproteobacteria</taxon>
        <taxon>Oceanospirillales</taxon>
        <taxon>Oceanospirillaceae</taxon>
        <taxon>Marinobacterium</taxon>
    </lineage>
</organism>
<dbReference type="Gene3D" id="3.40.630.30">
    <property type="match status" value="1"/>
</dbReference>
<feature type="domain" description="N-acetyltransferase" evidence="3">
    <location>
        <begin position="6"/>
        <end position="162"/>
    </location>
</feature>
<dbReference type="AlphaFoldDB" id="A0A1N6P855"/>
<accession>A0A1N6P855</accession>
<protein>
    <submittedName>
        <fullName evidence="4">Phosphinothricin acetyltransferase</fullName>
    </submittedName>
</protein>
<evidence type="ECO:0000313" key="5">
    <source>
        <dbReference type="Proteomes" id="UP000186895"/>
    </source>
</evidence>
<gene>
    <name evidence="4" type="ORF">SAMN05421647_101851</name>
</gene>
<evidence type="ECO:0000313" key="4">
    <source>
        <dbReference type="EMBL" id="SIQ00505.1"/>
    </source>
</evidence>
<dbReference type="PANTHER" id="PTHR43072:SF23">
    <property type="entry name" value="UPF0039 PROTEIN C11D3.02C"/>
    <property type="match status" value="1"/>
</dbReference>
<dbReference type="CDD" id="cd04301">
    <property type="entry name" value="NAT_SF"/>
    <property type="match status" value="1"/>
</dbReference>
<dbReference type="STRING" id="49186.SAMN05421647_101851"/>
<dbReference type="SUPFAM" id="SSF55729">
    <property type="entry name" value="Acyl-CoA N-acyltransferases (Nat)"/>
    <property type="match status" value="1"/>
</dbReference>
<evidence type="ECO:0000256" key="2">
    <source>
        <dbReference type="ARBA" id="ARBA00023315"/>
    </source>
</evidence>
<dbReference type="Pfam" id="PF00583">
    <property type="entry name" value="Acetyltransf_1"/>
    <property type="match status" value="1"/>
</dbReference>
<dbReference type="InterPro" id="IPR016181">
    <property type="entry name" value="Acyl_CoA_acyltransferase"/>
</dbReference>
<dbReference type="InterPro" id="IPR000182">
    <property type="entry name" value="GNAT_dom"/>
</dbReference>
<keyword evidence="5" id="KW-1185">Reference proteome</keyword>
<proteinExistence type="predicted"/>
<evidence type="ECO:0000259" key="3">
    <source>
        <dbReference type="PROSITE" id="PS51186"/>
    </source>
</evidence>
<dbReference type="PANTHER" id="PTHR43072">
    <property type="entry name" value="N-ACETYLTRANSFERASE"/>
    <property type="match status" value="1"/>
</dbReference>
<dbReference type="eggNOG" id="COG1247">
    <property type="taxonomic scope" value="Bacteria"/>
</dbReference>
<keyword evidence="1 4" id="KW-0808">Transferase</keyword>
<dbReference type="RefSeq" id="WP_076461079.1">
    <property type="nucleotide sequence ID" value="NZ_FTMN01000001.1"/>
</dbReference>
<dbReference type="PROSITE" id="PS51186">
    <property type="entry name" value="GNAT"/>
    <property type="match status" value="1"/>
</dbReference>
<keyword evidence="2" id="KW-0012">Acyltransferase</keyword>
<dbReference type="Proteomes" id="UP000186895">
    <property type="component" value="Unassembled WGS sequence"/>
</dbReference>
<dbReference type="GO" id="GO:0016747">
    <property type="term" value="F:acyltransferase activity, transferring groups other than amino-acyl groups"/>
    <property type="evidence" value="ECO:0007669"/>
    <property type="project" value="InterPro"/>
</dbReference>
<reference evidence="5" key="1">
    <citation type="submission" date="2017-01" db="EMBL/GenBank/DDBJ databases">
        <authorList>
            <person name="Varghese N."/>
            <person name="Submissions S."/>
        </authorList>
    </citation>
    <scope>NUCLEOTIDE SEQUENCE [LARGE SCALE GENOMIC DNA]</scope>
    <source>
        <strain evidence="5">DSM 7027</strain>
    </source>
</reference>
<evidence type="ECO:0000256" key="1">
    <source>
        <dbReference type="ARBA" id="ARBA00022679"/>
    </source>
</evidence>